<keyword evidence="1" id="KW-0812">Transmembrane</keyword>
<sequence length="224" mass="24681">MPSTTVHAGFTLLLAAGLLRGTLDRRAIAVLLALVALPEIDSAAGLWLDGAHRALLHNLTIPLLAGLWLYWDTRLRETDRSWLRGRWGQWGVTVAWVALFVHVFAHVLLDYAHLEGINAFYPVYDRFLRLEGELALSTTDGIVQTFVDVDVGADGGEMTDVGATGTTADTHVANPVEPSETVEEPDEPVERLFPVAESGWQLFLALAGPFVLVARRFQERRDEA</sequence>
<dbReference type="EMBL" id="AOLZ01000013">
    <property type="protein sequence ID" value="EMA37021.1"/>
    <property type="molecule type" value="Genomic_DNA"/>
</dbReference>
<dbReference type="eggNOG" id="arCOG04605">
    <property type="taxonomic scope" value="Archaea"/>
</dbReference>
<dbReference type="GeneID" id="30920924"/>
<evidence type="ECO:0000313" key="5">
    <source>
        <dbReference type="Proteomes" id="UP000186547"/>
    </source>
</evidence>
<evidence type="ECO:0000313" key="2">
    <source>
        <dbReference type="EMBL" id="APW97596.1"/>
    </source>
</evidence>
<dbReference type="Pfam" id="PF04307">
    <property type="entry name" value="YdjM"/>
    <property type="match status" value="1"/>
</dbReference>
<feature type="transmembrane region" description="Helical" evidence="1">
    <location>
        <begin position="54"/>
        <end position="71"/>
    </location>
</feature>
<keyword evidence="4" id="KW-1185">Reference proteome</keyword>
<evidence type="ECO:0000256" key="1">
    <source>
        <dbReference type="SAM" id="Phobius"/>
    </source>
</evidence>
<protein>
    <recommendedName>
        <fullName evidence="6">Metal-dependent hydrolase</fullName>
    </recommendedName>
</protein>
<dbReference type="InterPro" id="IPR007404">
    <property type="entry name" value="YdjM-like"/>
</dbReference>
<accession>M0LUB8</accession>
<feature type="transmembrane region" description="Helical" evidence="1">
    <location>
        <begin position="92"/>
        <end position="109"/>
    </location>
</feature>
<feature type="transmembrane region" description="Helical" evidence="1">
    <location>
        <begin position="30"/>
        <end position="48"/>
    </location>
</feature>
<evidence type="ECO:0008006" key="6">
    <source>
        <dbReference type="Google" id="ProtNLM"/>
    </source>
</evidence>
<dbReference type="STRING" id="358396.CHINAEXTREME_07330"/>
<reference evidence="2 5" key="1">
    <citation type="journal article" date="2011" name="J. Bacteriol.">
        <title>Genome sequence of Halobiforma lacisalsi AJ5, an extremely halophilic archaeon which harbors a bop gene.</title>
        <authorList>
            <person name="Jiang X."/>
            <person name="Wang S."/>
            <person name="Cheng H."/>
            <person name="Huo Y."/>
            <person name="Zhang X."/>
            <person name="Zhu X."/>
            <person name="Han X."/>
            <person name="Ni P."/>
            <person name="Wu M."/>
        </authorList>
    </citation>
    <scope>NUCLEOTIDE SEQUENCE [LARGE SCALE GENOMIC DNA]</scope>
    <source>
        <strain evidence="2 5">AJ5</strain>
    </source>
</reference>
<organism evidence="3 4">
    <name type="scientific">Natronobacterium lacisalsi AJ5</name>
    <dbReference type="NCBI Taxonomy" id="358396"/>
    <lineage>
        <taxon>Archaea</taxon>
        <taxon>Methanobacteriati</taxon>
        <taxon>Methanobacteriota</taxon>
        <taxon>Stenosarchaea group</taxon>
        <taxon>Halobacteria</taxon>
        <taxon>Halobacteriales</taxon>
        <taxon>Natrialbaceae</taxon>
        <taxon>Natronobacterium</taxon>
    </lineage>
</organism>
<reference evidence="3 4" key="2">
    <citation type="journal article" date="2014" name="PLoS Genet.">
        <title>Phylogenetically driven sequencing of extremely halophilic archaea reveals strategies for static and dynamic osmo-response.</title>
        <authorList>
            <person name="Becker E.A."/>
            <person name="Seitzer P.M."/>
            <person name="Tritt A."/>
            <person name="Larsen D."/>
            <person name="Krusor M."/>
            <person name="Yao A.I."/>
            <person name="Wu D."/>
            <person name="Madern D."/>
            <person name="Eisen J.A."/>
            <person name="Darling A.E."/>
            <person name="Facciotti M.T."/>
        </authorList>
    </citation>
    <scope>NUCLEOTIDE SEQUENCE [LARGE SCALE GENOMIC DNA]</scope>
    <source>
        <strain evidence="3 4">AJ5</strain>
    </source>
</reference>
<proteinExistence type="predicted"/>
<gene>
    <name evidence="3" type="ORF">C445_02236</name>
    <name evidence="2" type="ORF">CHINAEXTREME_07330</name>
</gene>
<evidence type="ECO:0000313" key="4">
    <source>
        <dbReference type="Proteomes" id="UP000011555"/>
    </source>
</evidence>
<dbReference type="Proteomes" id="UP000186547">
    <property type="component" value="Chromosome"/>
</dbReference>
<dbReference type="RefSeq" id="WP_007140201.1">
    <property type="nucleotide sequence ID" value="NZ_AOLZ01000013.1"/>
</dbReference>
<dbReference type="KEGG" id="hlc:CHINAEXTREME07330"/>
<dbReference type="AlphaFoldDB" id="M0LUB8"/>
<evidence type="ECO:0000313" key="3">
    <source>
        <dbReference type="EMBL" id="EMA37021.1"/>
    </source>
</evidence>
<keyword evidence="1" id="KW-1133">Transmembrane helix</keyword>
<name>M0LUB8_NATLA</name>
<dbReference type="EMBL" id="CP019285">
    <property type="protein sequence ID" value="APW97596.1"/>
    <property type="molecule type" value="Genomic_DNA"/>
</dbReference>
<dbReference type="Proteomes" id="UP000011555">
    <property type="component" value="Unassembled WGS sequence"/>
</dbReference>
<keyword evidence="1" id="KW-0472">Membrane</keyword>
<reference evidence="2" key="3">
    <citation type="submission" date="2017-01" db="EMBL/GenBank/DDBJ databases">
        <authorList>
            <person name="Mah S.A."/>
            <person name="Swanson W.J."/>
            <person name="Moy G.W."/>
            <person name="Vacquier V.D."/>
        </authorList>
    </citation>
    <scope>NUCLEOTIDE SEQUENCE</scope>
    <source>
        <strain evidence="2">AJ5</strain>
    </source>
</reference>